<organism evidence="4 5">
    <name type="scientific">Leucobacter ruminantium</name>
    <dbReference type="NCBI Taxonomy" id="1289170"/>
    <lineage>
        <taxon>Bacteria</taxon>
        <taxon>Bacillati</taxon>
        <taxon>Actinomycetota</taxon>
        <taxon>Actinomycetes</taxon>
        <taxon>Micrococcales</taxon>
        <taxon>Microbacteriaceae</taxon>
        <taxon>Leucobacter</taxon>
    </lineage>
</organism>
<dbReference type="InterPro" id="IPR002347">
    <property type="entry name" value="SDR_fam"/>
</dbReference>
<dbReference type="GO" id="GO:0016491">
    <property type="term" value="F:oxidoreductase activity"/>
    <property type="evidence" value="ECO:0007669"/>
    <property type="project" value="UniProtKB-KW"/>
</dbReference>
<gene>
    <name evidence="4" type="ORF">J4H91_13250</name>
</gene>
<dbReference type="PANTHER" id="PTHR44196:SF2">
    <property type="entry name" value="SHORT-CHAIN DEHYDROGENASE-RELATED"/>
    <property type="match status" value="1"/>
</dbReference>
<dbReference type="Proteomes" id="UP000664398">
    <property type="component" value="Unassembled WGS sequence"/>
</dbReference>
<evidence type="ECO:0000256" key="2">
    <source>
        <dbReference type="ARBA" id="ARBA00023002"/>
    </source>
</evidence>
<keyword evidence="2" id="KW-0560">Oxidoreductase</keyword>
<comment type="similarity">
    <text evidence="1 3">Belongs to the short-chain dehydrogenases/reductases (SDR) family.</text>
</comment>
<dbReference type="Pfam" id="PF00106">
    <property type="entry name" value="adh_short"/>
    <property type="match status" value="1"/>
</dbReference>
<dbReference type="GO" id="GO:0016020">
    <property type="term" value="C:membrane"/>
    <property type="evidence" value="ECO:0007669"/>
    <property type="project" value="TreeGrafter"/>
</dbReference>
<dbReference type="InterPro" id="IPR020904">
    <property type="entry name" value="Sc_DH/Rdtase_CS"/>
</dbReference>
<dbReference type="PROSITE" id="PS00061">
    <property type="entry name" value="ADH_SHORT"/>
    <property type="match status" value="1"/>
</dbReference>
<evidence type="ECO:0000256" key="3">
    <source>
        <dbReference type="RuleBase" id="RU000363"/>
    </source>
</evidence>
<evidence type="ECO:0000313" key="4">
    <source>
        <dbReference type="EMBL" id="MBO1806274.1"/>
    </source>
</evidence>
<dbReference type="SUPFAM" id="SSF51735">
    <property type="entry name" value="NAD(P)-binding Rossmann-fold domains"/>
    <property type="match status" value="1"/>
</dbReference>
<dbReference type="InterPro" id="IPR036291">
    <property type="entry name" value="NAD(P)-bd_dom_sf"/>
</dbReference>
<dbReference type="PIRSF" id="PIRSF000126">
    <property type="entry name" value="11-beta-HSD1"/>
    <property type="match status" value="1"/>
</dbReference>
<reference evidence="4" key="1">
    <citation type="submission" date="2021-03" db="EMBL/GenBank/DDBJ databases">
        <title>Leucobacter chromiisoli sp. nov., isolated from chromium-containing soil of chemical plant.</title>
        <authorList>
            <person name="Xu Z."/>
        </authorList>
    </citation>
    <scope>NUCLEOTIDE SEQUENCE</scope>
    <source>
        <strain evidence="4">A2</strain>
    </source>
</reference>
<evidence type="ECO:0000313" key="5">
    <source>
        <dbReference type="Proteomes" id="UP000664398"/>
    </source>
</evidence>
<dbReference type="PRINTS" id="PR00080">
    <property type="entry name" value="SDRFAMILY"/>
</dbReference>
<dbReference type="EMBL" id="JAGDYL010000027">
    <property type="protein sequence ID" value="MBO1806274.1"/>
    <property type="molecule type" value="Genomic_DNA"/>
</dbReference>
<dbReference type="RefSeq" id="WP_208046737.1">
    <property type="nucleotide sequence ID" value="NZ_JAGDYL010000027.1"/>
</dbReference>
<protein>
    <submittedName>
        <fullName evidence="4">SDR family NAD(P)-dependent oxidoreductase</fullName>
    </submittedName>
</protein>
<accession>A0A939S091</accession>
<dbReference type="CDD" id="cd05233">
    <property type="entry name" value="SDR_c"/>
    <property type="match status" value="1"/>
</dbReference>
<dbReference type="PRINTS" id="PR00081">
    <property type="entry name" value="GDHRDH"/>
</dbReference>
<dbReference type="Gene3D" id="3.40.50.720">
    <property type="entry name" value="NAD(P)-binding Rossmann-like Domain"/>
    <property type="match status" value="1"/>
</dbReference>
<sequence length="259" mass="28185">MRRCTALVTGASTGLGAELAAQLAAEGVDLVLVARDGARLERLAERLRAEHDSRIEVLVADLTDRDGLERVAARLVERGSPVDILVNNAGFGVYEGFESSDIADERRMHELLSWVPLRLAHAAVPGMLERGGGWILNVASVAAFTPSGTYGAAKAAAVSLSRSLGARYRRSGVRVTALCPGLLDTEFHARMGEDHLPRLPRIAWADTSRVASEGLRALRRGRAVVVSDRRYRLLRPLIALLPDRLLERATTTGEPRRDR</sequence>
<comment type="caution">
    <text evidence="4">The sequence shown here is derived from an EMBL/GenBank/DDBJ whole genome shotgun (WGS) entry which is preliminary data.</text>
</comment>
<proteinExistence type="inferred from homology"/>
<keyword evidence="5" id="KW-1185">Reference proteome</keyword>
<dbReference type="AlphaFoldDB" id="A0A939S091"/>
<evidence type="ECO:0000256" key="1">
    <source>
        <dbReference type="ARBA" id="ARBA00006484"/>
    </source>
</evidence>
<name>A0A939S091_9MICO</name>
<dbReference type="PANTHER" id="PTHR44196">
    <property type="entry name" value="DEHYDROGENASE/REDUCTASE SDR FAMILY MEMBER 7B"/>
    <property type="match status" value="1"/>
</dbReference>